<dbReference type="AlphaFoldDB" id="A0A2N3RBR8"/>
<dbReference type="PANTHER" id="PTHR30146:SF153">
    <property type="entry name" value="LACTOSE OPERON REPRESSOR"/>
    <property type="match status" value="1"/>
</dbReference>
<evidence type="ECO:0000259" key="4">
    <source>
        <dbReference type="PROSITE" id="PS50932"/>
    </source>
</evidence>
<dbReference type="SUPFAM" id="SSF47413">
    <property type="entry name" value="lambda repressor-like DNA-binding domains"/>
    <property type="match status" value="1"/>
</dbReference>
<sequence>MSTNVHIARTKNTSASKPTLAQIAQSLDLSTATVSKAINDKPDVSEATKKKVEQALKDSGYRKKAQNRKTQCIEIVFQKLENLWEIEVLRGLTECAAEHGLSVVVTESGDHQHPASDWASGVIARNPVGVILVFSSLTENEASLLSSKDIPFIILDPSGAPSPNSMSVRADNWTGGLLATRHLIALGHRRIGIITGPSNMLCSKARLDGYHAALEEAEINIDNNLCREGNFQETGGLVQGESLLSMKQPPTAIFTCSDRQAMGVYEAARRLGFSIPQDLSVVGFDDIQTAAYMGPSLTTVRQPLREMASCAAEMLLKSRQGRNQAHNSVILPTSLIIRNSTQSID</sequence>
<keyword evidence="2" id="KW-0238">DNA-binding</keyword>
<protein>
    <submittedName>
        <fullName evidence="5">LacI-family transcriptional regulator</fullName>
    </submittedName>
</protein>
<accession>A0A2N3RBR8</accession>
<dbReference type="EMBL" id="PCHJ01000012">
    <property type="protein sequence ID" value="PKV09933.1"/>
    <property type="molecule type" value="Genomic_DNA"/>
</dbReference>
<gene>
    <name evidence="5" type="ORF">CQR44_0485</name>
</gene>
<comment type="caution">
    <text evidence="5">The sequence shown here is derived from an EMBL/GenBank/DDBJ whole genome shotgun (WGS) entry which is preliminary data.</text>
</comment>
<dbReference type="InterPro" id="IPR010982">
    <property type="entry name" value="Lambda_DNA-bd_dom_sf"/>
</dbReference>
<name>A0A2N3RBR8_9BIFI</name>
<reference evidence="5 6" key="1">
    <citation type="submission" date="2017-10" db="EMBL/GenBank/DDBJ databases">
        <title>Bifidobacterium genomics.</title>
        <authorList>
            <person name="Lugli G.A."/>
            <person name="Milani C."/>
            <person name="Mancabelli L."/>
        </authorList>
    </citation>
    <scope>NUCLEOTIDE SEQUENCE [LARGE SCALE GENOMIC DNA]</scope>
    <source>
        <strain evidence="5 6">1460B</strain>
    </source>
</reference>
<evidence type="ECO:0000256" key="2">
    <source>
        <dbReference type="ARBA" id="ARBA00023125"/>
    </source>
</evidence>
<dbReference type="Pfam" id="PF13377">
    <property type="entry name" value="Peripla_BP_3"/>
    <property type="match status" value="1"/>
</dbReference>
<evidence type="ECO:0000313" key="5">
    <source>
        <dbReference type="EMBL" id="PKV09933.1"/>
    </source>
</evidence>
<keyword evidence="1" id="KW-0805">Transcription regulation</keyword>
<proteinExistence type="predicted"/>
<dbReference type="CDD" id="cd01392">
    <property type="entry name" value="HTH_LacI"/>
    <property type="match status" value="1"/>
</dbReference>
<dbReference type="InterPro" id="IPR000843">
    <property type="entry name" value="HTH_LacI"/>
</dbReference>
<dbReference type="Proteomes" id="UP000233731">
    <property type="component" value="Unassembled WGS sequence"/>
</dbReference>
<dbReference type="GO" id="GO:0003700">
    <property type="term" value="F:DNA-binding transcription factor activity"/>
    <property type="evidence" value="ECO:0007669"/>
    <property type="project" value="TreeGrafter"/>
</dbReference>
<dbReference type="PROSITE" id="PS50932">
    <property type="entry name" value="HTH_LACI_2"/>
    <property type="match status" value="1"/>
</dbReference>
<dbReference type="InterPro" id="IPR046335">
    <property type="entry name" value="LacI/GalR-like_sensor"/>
</dbReference>
<dbReference type="RefSeq" id="WP_257468471.1">
    <property type="nucleotide sequence ID" value="NZ_PCHJ01000012.1"/>
</dbReference>
<keyword evidence="3" id="KW-0804">Transcription</keyword>
<dbReference type="InterPro" id="IPR028082">
    <property type="entry name" value="Peripla_BP_I"/>
</dbReference>
<dbReference type="PANTHER" id="PTHR30146">
    <property type="entry name" value="LACI-RELATED TRANSCRIPTIONAL REPRESSOR"/>
    <property type="match status" value="1"/>
</dbReference>
<dbReference type="Gene3D" id="3.40.50.2300">
    <property type="match status" value="2"/>
</dbReference>
<dbReference type="Gene3D" id="1.10.260.40">
    <property type="entry name" value="lambda repressor-like DNA-binding domains"/>
    <property type="match status" value="1"/>
</dbReference>
<evidence type="ECO:0000256" key="3">
    <source>
        <dbReference type="ARBA" id="ARBA00023163"/>
    </source>
</evidence>
<dbReference type="Pfam" id="PF00356">
    <property type="entry name" value="LacI"/>
    <property type="match status" value="1"/>
</dbReference>
<feature type="domain" description="HTH lacI-type" evidence="4">
    <location>
        <begin position="18"/>
        <end position="70"/>
    </location>
</feature>
<dbReference type="SMART" id="SM00354">
    <property type="entry name" value="HTH_LACI"/>
    <property type="match status" value="1"/>
</dbReference>
<evidence type="ECO:0000313" key="6">
    <source>
        <dbReference type="Proteomes" id="UP000233731"/>
    </source>
</evidence>
<organism evidence="5 6">
    <name type="scientific">Bifidobacterium asteroides</name>
    <dbReference type="NCBI Taxonomy" id="1684"/>
    <lineage>
        <taxon>Bacteria</taxon>
        <taxon>Bacillati</taxon>
        <taxon>Actinomycetota</taxon>
        <taxon>Actinomycetes</taxon>
        <taxon>Bifidobacteriales</taxon>
        <taxon>Bifidobacteriaceae</taxon>
        <taxon>Bifidobacterium</taxon>
    </lineage>
</organism>
<dbReference type="SUPFAM" id="SSF53822">
    <property type="entry name" value="Periplasmic binding protein-like I"/>
    <property type="match status" value="1"/>
</dbReference>
<dbReference type="CDD" id="cd06296">
    <property type="entry name" value="PBP1_CatR-like"/>
    <property type="match status" value="1"/>
</dbReference>
<dbReference type="GO" id="GO:0000976">
    <property type="term" value="F:transcription cis-regulatory region binding"/>
    <property type="evidence" value="ECO:0007669"/>
    <property type="project" value="TreeGrafter"/>
</dbReference>
<evidence type="ECO:0000256" key="1">
    <source>
        <dbReference type="ARBA" id="ARBA00023015"/>
    </source>
</evidence>